<organism evidence="1">
    <name type="scientific">Aphanomyces stellatus</name>
    <dbReference type="NCBI Taxonomy" id="120398"/>
    <lineage>
        <taxon>Eukaryota</taxon>
        <taxon>Sar</taxon>
        <taxon>Stramenopiles</taxon>
        <taxon>Oomycota</taxon>
        <taxon>Saprolegniomycetes</taxon>
        <taxon>Saprolegniales</taxon>
        <taxon>Verrucalvaceae</taxon>
        <taxon>Aphanomyces</taxon>
    </lineage>
</organism>
<gene>
    <name evidence="1" type="ORF">As57867_024369</name>
</gene>
<feature type="non-terminal residue" evidence="1">
    <location>
        <position position="103"/>
    </location>
</feature>
<evidence type="ECO:0000313" key="1">
    <source>
        <dbReference type="EMBL" id="KAF0683517.1"/>
    </source>
</evidence>
<sequence length="103" mass="11533">MTSRRKGLTFRPDMNKWPQLIFNISSTKVHGLRLGNTSGFVFEDRVNPMPSVVVRASNTALLNALVVELLSTETMDVLDVEFNNTDAVSGNYLIDIYIPTNML</sequence>
<reference evidence="1" key="1">
    <citation type="submission" date="2019-06" db="EMBL/GenBank/DDBJ databases">
        <title>Genomics analysis of Aphanomyces spp. identifies a new class of oomycete effector associated with host adaptation.</title>
        <authorList>
            <person name="Gaulin E."/>
        </authorList>
    </citation>
    <scope>NUCLEOTIDE SEQUENCE</scope>
    <source>
        <strain evidence="1">CBS 578.67</strain>
    </source>
</reference>
<name>A0A6A4XKY9_9STRA</name>
<protein>
    <submittedName>
        <fullName evidence="1">Uncharacterized protein</fullName>
    </submittedName>
</protein>
<accession>A0A6A4XKY9</accession>
<comment type="caution">
    <text evidence="1">The sequence shown here is derived from an EMBL/GenBank/DDBJ whole genome shotgun (WGS) entry which is preliminary data.</text>
</comment>
<dbReference type="EMBL" id="VJMH01007392">
    <property type="protein sequence ID" value="KAF0683517.1"/>
    <property type="molecule type" value="Genomic_DNA"/>
</dbReference>
<proteinExistence type="predicted"/>
<dbReference type="OrthoDB" id="70758at2759"/>
<dbReference type="AlphaFoldDB" id="A0A6A4XKY9"/>